<accession>A0A1F7ICS5</accession>
<evidence type="ECO:0000256" key="1">
    <source>
        <dbReference type="SAM" id="Phobius"/>
    </source>
</evidence>
<dbReference type="STRING" id="1802055.A3A74_02305"/>
<feature type="transmembrane region" description="Helical" evidence="1">
    <location>
        <begin position="12"/>
        <end position="34"/>
    </location>
</feature>
<protein>
    <submittedName>
        <fullName evidence="2">Uncharacterized protein</fullName>
    </submittedName>
</protein>
<evidence type="ECO:0000313" key="3">
    <source>
        <dbReference type="Proteomes" id="UP000179270"/>
    </source>
</evidence>
<organism evidence="2 3">
    <name type="scientific">Candidatus Roizmanbacteria bacterium RIFCSPLOWO2_01_FULL_35_13</name>
    <dbReference type="NCBI Taxonomy" id="1802055"/>
    <lineage>
        <taxon>Bacteria</taxon>
        <taxon>Candidatus Roizmaniibacteriota</taxon>
    </lineage>
</organism>
<keyword evidence="1" id="KW-0472">Membrane</keyword>
<dbReference type="AlphaFoldDB" id="A0A1F7ICS5"/>
<evidence type="ECO:0000313" key="2">
    <source>
        <dbReference type="EMBL" id="OGK41152.1"/>
    </source>
</evidence>
<reference evidence="2 3" key="1">
    <citation type="journal article" date="2016" name="Nat. Commun.">
        <title>Thousands of microbial genomes shed light on interconnected biogeochemical processes in an aquifer system.</title>
        <authorList>
            <person name="Anantharaman K."/>
            <person name="Brown C.T."/>
            <person name="Hug L.A."/>
            <person name="Sharon I."/>
            <person name="Castelle C.J."/>
            <person name="Probst A.J."/>
            <person name="Thomas B.C."/>
            <person name="Singh A."/>
            <person name="Wilkins M.J."/>
            <person name="Karaoz U."/>
            <person name="Brodie E.L."/>
            <person name="Williams K.H."/>
            <person name="Hubbard S.S."/>
            <person name="Banfield J.F."/>
        </authorList>
    </citation>
    <scope>NUCLEOTIDE SEQUENCE [LARGE SCALE GENOMIC DNA]</scope>
</reference>
<keyword evidence="1" id="KW-1133">Transmembrane helix</keyword>
<dbReference type="InterPro" id="IPR025480">
    <property type="entry name" value="DUF4330"/>
</dbReference>
<dbReference type="Proteomes" id="UP000179270">
    <property type="component" value="Unassembled WGS sequence"/>
</dbReference>
<gene>
    <name evidence="2" type="ORF">A3A74_02305</name>
</gene>
<sequence length="293" mass="33865">MKKILKLLTRLTPFDLIIICALLISIIFFFLFFYRKSEYVDIRVKSTDLEVLYGKSQPFVWYANQFEVGDVEKDVLGKNIAEIKSVESFNVTPDKKVLYLDLRLRGLFDSRTKLYSARGKNLIIGTPIKFNFSRVAFEGVIVETPESLKQNKFSTKNVKVTALARGINELQTNVVWGVDELQTIQDYSVIEPEVFQNIHKGDKITDSKKQVLVEIIDLQIRPAQRITQSDAGELLLKDDPYYKDAILTVIIKTKKYRNEYFIFDNQLLKLGEKLPLNFTNLSIFPVITNIDYL</sequence>
<proteinExistence type="predicted"/>
<dbReference type="EMBL" id="MGAF01000022">
    <property type="protein sequence ID" value="OGK41152.1"/>
    <property type="molecule type" value="Genomic_DNA"/>
</dbReference>
<keyword evidence="1" id="KW-0812">Transmembrane</keyword>
<comment type="caution">
    <text evidence="2">The sequence shown here is derived from an EMBL/GenBank/DDBJ whole genome shotgun (WGS) entry which is preliminary data.</text>
</comment>
<dbReference type="Pfam" id="PF14221">
    <property type="entry name" value="DUF4330"/>
    <property type="match status" value="1"/>
</dbReference>
<name>A0A1F7ICS5_9BACT</name>